<dbReference type="EMBL" id="CP000416">
    <property type="protein sequence ID" value="ABJ63773.1"/>
    <property type="molecule type" value="Genomic_DNA"/>
</dbReference>
<sequence length="24" mass="2712">MELSDAKRELTAMQEQLTGFRGSL</sequence>
<protein>
    <submittedName>
        <fullName evidence="1">Uncharacterized protein</fullName>
    </submittedName>
</protein>
<reference evidence="1 2" key="1">
    <citation type="journal article" date="2006" name="Proc. Natl. Acad. Sci. U.S.A.">
        <title>Comparative genomics of the lactic acid bacteria.</title>
        <authorList>
            <person name="Makarova K."/>
            <person name="Slesarev A."/>
            <person name="Wolf Y."/>
            <person name="Sorokin A."/>
            <person name="Mirkin B."/>
            <person name="Koonin E."/>
            <person name="Pavlov A."/>
            <person name="Pavlova N."/>
            <person name="Karamychev V."/>
            <person name="Polouchine N."/>
            <person name="Shakhova V."/>
            <person name="Grigoriev I."/>
            <person name="Lou Y."/>
            <person name="Rohksar D."/>
            <person name="Lucas S."/>
            <person name="Huang K."/>
            <person name="Goodstein D.M."/>
            <person name="Hawkins T."/>
            <person name="Plengvidhya V."/>
            <person name="Welker D."/>
            <person name="Hughes J."/>
            <person name="Goh Y."/>
            <person name="Benson A."/>
            <person name="Baldwin K."/>
            <person name="Lee J.H."/>
            <person name="Diaz-Muniz I."/>
            <person name="Dosti B."/>
            <person name="Smeianov V."/>
            <person name="Wechter W."/>
            <person name="Barabote R."/>
            <person name="Lorca G."/>
            <person name="Altermann E."/>
            <person name="Barrangou R."/>
            <person name="Ganesan B."/>
            <person name="Xie Y."/>
            <person name="Rawsthorne H."/>
            <person name="Tamir D."/>
            <person name="Parker C."/>
            <person name="Breidt F."/>
            <person name="Broadbent J."/>
            <person name="Hutkins R."/>
            <person name="O'Sullivan D."/>
            <person name="Steele J."/>
            <person name="Unlu G."/>
            <person name="Saier M."/>
            <person name="Klaenhammer T."/>
            <person name="Richardson P."/>
            <person name="Kozyavkin S."/>
            <person name="Weimer B."/>
            <person name="Mills D."/>
        </authorList>
    </citation>
    <scope>NUCLEOTIDE SEQUENCE [LARGE SCALE GENOMIC DNA]</scope>
    <source>
        <strain evidence="2">ATCC 367 / BCRC 12310 / CIP 105137 / JCM 1170 / LMG 11437 / NCIMB 947 / NCTC 947</strain>
    </source>
</reference>
<dbReference type="Proteomes" id="UP000001652">
    <property type="component" value="Chromosome"/>
</dbReference>
<dbReference type="HOGENOM" id="CLU_221244_2_2_9"/>
<dbReference type="AlphaFoldDB" id="Q03SP9"/>
<gene>
    <name evidence="1" type="ordered locus">LVIS_0628</name>
</gene>
<dbReference type="KEGG" id="lbr:LVIS_0628"/>
<dbReference type="STRING" id="387344.LVIS_0628"/>
<evidence type="ECO:0000313" key="1">
    <source>
        <dbReference type="EMBL" id="ABJ63773.1"/>
    </source>
</evidence>
<name>Q03SP9_LEVBA</name>
<accession>Q03SP9</accession>
<organism evidence="1 2">
    <name type="scientific">Levilactobacillus brevis (strain ATCC 367 / BCRC 12310 / CIP 105137 / JCM 1170 / LMG 11437 / NCIMB 947 / NCTC 947)</name>
    <name type="common">Lactobacillus brevis</name>
    <dbReference type="NCBI Taxonomy" id="387344"/>
    <lineage>
        <taxon>Bacteria</taxon>
        <taxon>Bacillati</taxon>
        <taxon>Bacillota</taxon>
        <taxon>Bacilli</taxon>
        <taxon>Lactobacillales</taxon>
        <taxon>Lactobacillaceae</taxon>
        <taxon>Levilactobacillus</taxon>
    </lineage>
</organism>
<keyword evidence="2" id="KW-1185">Reference proteome</keyword>
<proteinExistence type="predicted"/>
<evidence type="ECO:0000313" key="2">
    <source>
        <dbReference type="Proteomes" id="UP000001652"/>
    </source>
</evidence>